<dbReference type="InterPro" id="IPR056002">
    <property type="entry name" value="DUF7580"/>
</dbReference>
<dbReference type="Pfam" id="PF24476">
    <property type="entry name" value="DUF7580"/>
    <property type="match status" value="1"/>
</dbReference>
<dbReference type="PANTHER" id="PTHR37542:SF3">
    <property type="entry name" value="PRION-INHIBITION AND PROPAGATION HELO DOMAIN-CONTAINING PROTEIN"/>
    <property type="match status" value="1"/>
</dbReference>
<dbReference type="SUPFAM" id="SSF56112">
    <property type="entry name" value="Protein kinase-like (PK-like)"/>
    <property type="match status" value="1"/>
</dbReference>
<gene>
    <name evidence="2" type="ORF">TT172_LOCUS2878</name>
</gene>
<proteinExistence type="predicted"/>
<dbReference type="InterPro" id="IPR011009">
    <property type="entry name" value="Kinase-like_dom_sf"/>
</dbReference>
<dbReference type="Gene3D" id="1.10.510.10">
    <property type="entry name" value="Transferase(Phosphotransferase) domain 1"/>
    <property type="match status" value="1"/>
</dbReference>
<evidence type="ECO:0000313" key="3">
    <source>
        <dbReference type="Proteomes" id="UP000289323"/>
    </source>
</evidence>
<dbReference type="Gene3D" id="1.20.120.1020">
    <property type="entry name" value="Prion-inhibition and propagation, HeLo domain"/>
    <property type="match status" value="1"/>
</dbReference>
<name>A0A3S4ALA4_9PEZI</name>
<accession>A0A3S4ALA4</accession>
<reference evidence="2 3" key="1">
    <citation type="submission" date="2018-04" db="EMBL/GenBank/DDBJ databases">
        <authorList>
            <person name="Huttner S."/>
            <person name="Dainat J."/>
        </authorList>
    </citation>
    <scope>NUCLEOTIDE SEQUENCE [LARGE SCALE GENOMIC DNA]</scope>
</reference>
<dbReference type="EMBL" id="OUUZ01000004">
    <property type="protein sequence ID" value="SPQ20459.1"/>
    <property type="molecule type" value="Genomic_DNA"/>
</dbReference>
<protein>
    <submittedName>
        <fullName evidence="2">30d04cab-2385-4250-a89a-b44c7b288bad</fullName>
    </submittedName>
</protein>
<evidence type="ECO:0000259" key="1">
    <source>
        <dbReference type="Pfam" id="PF24476"/>
    </source>
</evidence>
<evidence type="ECO:0000313" key="2">
    <source>
        <dbReference type="EMBL" id="SPQ20459.1"/>
    </source>
</evidence>
<dbReference type="AlphaFoldDB" id="A0A3S4ALA4"/>
<feature type="domain" description="DUF7580" evidence="1">
    <location>
        <begin position="331"/>
        <end position="518"/>
    </location>
</feature>
<sequence length="522" mass="59055">MDPVGIAGLTIAVLDQLWKIGNGTAELISNYRDFDSDTKALENKIRDENNRTKALRMLLLEPSSAYGGKSLFEQFDVEVQKQIHIFLEQASDVLDQAHQLMQRRQGGGQDSESSLQMKFPLLPARSSTSSIASLTSDASGMKRPRSFQRIRWSLLDKKRVEDIVAEFSELNSRIHESIKLWCLGTSIGVDLRHLRHLESDPNSRVLGFHVDARLQIATTQTAEHATSLEISGSKLARSLPNILRVGEKFGILRINGQAFLLEYRSYSPEAPVPVELDDRTRDLIDKLANLLHQPKEIGFRTPSCVGWFRETNENRVAYVFNIPEGFDASPISLLDVLRSKDLAAPTLGQKFWLALRLSRCISQLQLVKWVHESFRSENILFFPRIDKDQAGSASDQTLDLSEPWVLGFEFNRQQRPKHPFSKIHDIYALGVVLLEIGLWQPALSLDKDGFAKAQSPQSIKKHLLRHAEKRLGAKMGTKYRDVVVKCLTGDFHVQNDNKEDLKLQQAFRSQVVNVLQRAAESI</sequence>
<dbReference type="PANTHER" id="PTHR37542">
    <property type="entry name" value="HELO DOMAIN-CONTAINING PROTEIN-RELATED"/>
    <property type="match status" value="1"/>
</dbReference>
<dbReference type="InterPro" id="IPR038305">
    <property type="entry name" value="HeLo_sf"/>
</dbReference>
<dbReference type="Proteomes" id="UP000289323">
    <property type="component" value="Unassembled WGS sequence"/>
</dbReference>
<organism evidence="2 3">
    <name type="scientific">Thermothielavioides terrestris</name>
    <dbReference type="NCBI Taxonomy" id="2587410"/>
    <lineage>
        <taxon>Eukaryota</taxon>
        <taxon>Fungi</taxon>
        <taxon>Dikarya</taxon>
        <taxon>Ascomycota</taxon>
        <taxon>Pezizomycotina</taxon>
        <taxon>Sordariomycetes</taxon>
        <taxon>Sordariomycetidae</taxon>
        <taxon>Sordariales</taxon>
        <taxon>Chaetomiaceae</taxon>
        <taxon>Thermothielavioides</taxon>
    </lineage>
</organism>